<dbReference type="AlphaFoldDB" id="A0A1N7G764"/>
<protein>
    <recommendedName>
        <fullName evidence="3">Phage tail tube protein, TTP</fullName>
    </recommendedName>
</protein>
<dbReference type="EMBL" id="FTNU01000024">
    <property type="protein sequence ID" value="SIS08412.1"/>
    <property type="molecule type" value="Genomic_DNA"/>
</dbReference>
<evidence type="ECO:0000313" key="1">
    <source>
        <dbReference type="EMBL" id="SIS08412.1"/>
    </source>
</evidence>
<keyword evidence="2" id="KW-1185">Reference proteome</keyword>
<proteinExistence type="predicted"/>
<dbReference type="STRING" id="34061.B0189_08675"/>
<evidence type="ECO:0008006" key="3">
    <source>
        <dbReference type="Google" id="ProtNLM"/>
    </source>
</evidence>
<reference evidence="2" key="1">
    <citation type="submission" date="2017-01" db="EMBL/GenBank/DDBJ databases">
        <authorList>
            <person name="Varghese N."/>
            <person name="Submissions S."/>
        </authorList>
    </citation>
    <scope>NUCLEOTIDE SEQUENCE [LARGE SCALE GENOMIC DNA]</scope>
    <source>
        <strain evidence="2">DSM 21768</strain>
    </source>
</reference>
<organism evidence="1 2">
    <name type="scientific">Moraxella cuniculi DSM 21768</name>
    <dbReference type="NCBI Taxonomy" id="1122245"/>
    <lineage>
        <taxon>Bacteria</taxon>
        <taxon>Pseudomonadati</taxon>
        <taxon>Pseudomonadota</taxon>
        <taxon>Gammaproteobacteria</taxon>
        <taxon>Moraxellales</taxon>
        <taxon>Moraxellaceae</taxon>
        <taxon>Moraxella</taxon>
    </lineage>
</organism>
<dbReference type="Gene3D" id="4.10.410.40">
    <property type="match status" value="1"/>
</dbReference>
<evidence type="ECO:0000313" key="2">
    <source>
        <dbReference type="Proteomes" id="UP000187495"/>
    </source>
</evidence>
<gene>
    <name evidence="1" type="ORF">SAMN02745664_12434</name>
</gene>
<dbReference type="RefSeq" id="WP_076556172.1">
    <property type="nucleotide sequence ID" value="NZ_FTNU01000024.1"/>
</dbReference>
<sequence length="146" mass="16337">MAKNVANLKDSFYQLLVSTDGSQFKKIEHLQKAGVPSEEKVMDEVTSTDDNRTIKAPINFFEEGEVEFEIVLDPQDTVHQSLQTAFDAGTELHWRLTFTHAPAESRQFTGIISKYTTDNEDTKKKLRKQGTISITGAVTKVEPSSS</sequence>
<name>A0A1N7G764_9GAMM</name>
<dbReference type="Proteomes" id="UP000187495">
    <property type="component" value="Unassembled WGS sequence"/>
</dbReference>
<accession>A0A1N7G764</accession>